<evidence type="ECO:0000313" key="4">
    <source>
        <dbReference type="EMBL" id="VFV30603.1"/>
    </source>
</evidence>
<evidence type="ECO:0000256" key="1">
    <source>
        <dbReference type="ARBA" id="ARBA00023157"/>
    </source>
</evidence>
<feature type="domain" description="Peptidase S1" evidence="3">
    <location>
        <begin position="41"/>
        <end position="227"/>
    </location>
</feature>
<keyword evidence="4" id="KW-0645">Protease</keyword>
<keyword evidence="4" id="KW-0472">Membrane</keyword>
<sequence>MGPAGSAFLLSLLLGSCPCSSPKKKDLPSDESSLIRLLSRVVGGHDAVAGHWPVSVHLHQAHVCGGSLIATAVREARCHAELDSFVIYGMAGINSHHSNQSVKHHVFKIIIHPQFQHITADITLLKLSPFTSFILPTCLPHITKRLTLPGSCWVTGWQKVMESEDSDYPSTFQEAKITIFACQACELYNPTGSMLPELDQVIKEDEICAGHSTNKKDSCKGDSGGPL</sequence>
<dbReference type="PROSITE" id="PS50240">
    <property type="entry name" value="TRYPSIN_DOM"/>
    <property type="match status" value="1"/>
</dbReference>
<dbReference type="SUPFAM" id="SSF50494">
    <property type="entry name" value="Trypsin-like serine proteases"/>
    <property type="match status" value="1"/>
</dbReference>
<dbReference type="InterPro" id="IPR001254">
    <property type="entry name" value="Trypsin_dom"/>
</dbReference>
<dbReference type="Pfam" id="PF00089">
    <property type="entry name" value="Trypsin"/>
    <property type="match status" value="1"/>
</dbReference>
<feature type="signal peptide" evidence="2">
    <location>
        <begin position="1"/>
        <end position="19"/>
    </location>
</feature>
<organism evidence="4 5">
    <name type="scientific">Lynx pardinus</name>
    <name type="common">Iberian lynx</name>
    <name type="synonym">Felis pardina</name>
    <dbReference type="NCBI Taxonomy" id="191816"/>
    <lineage>
        <taxon>Eukaryota</taxon>
        <taxon>Metazoa</taxon>
        <taxon>Chordata</taxon>
        <taxon>Craniata</taxon>
        <taxon>Vertebrata</taxon>
        <taxon>Euteleostomi</taxon>
        <taxon>Mammalia</taxon>
        <taxon>Eutheria</taxon>
        <taxon>Laurasiatheria</taxon>
        <taxon>Carnivora</taxon>
        <taxon>Feliformia</taxon>
        <taxon>Felidae</taxon>
        <taxon>Felinae</taxon>
        <taxon>Lynx</taxon>
    </lineage>
</organism>
<dbReference type="SMART" id="SM00020">
    <property type="entry name" value="Tryp_SPc"/>
    <property type="match status" value="1"/>
</dbReference>
<dbReference type="GO" id="GO:0004252">
    <property type="term" value="F:serine-type endopeptidase activity"/>
    <property type="evidence" value="ECO:0007669"/>
    <property type="project" value="InterPro"/>
</dbReference>
<dbReference type="Gene3D" id="2.40.10.10">
    <property type="entry name" value="Trypsin-like serine proteases"/>
    <property type="match status" value="2"/>
</dbReference>
<name>A0A485NE27_LYNPA</name>
<gene>
    <name evidence="4" type="ORF">LYPA_23C013113</name>
</gene>
<dbReference type="Proteomes" id="UP000386466">
    <property type="component" value="Unassembled WGS sequence"/>
</dbReference>
<keyword evidence="1" id="KW-1015">Disulfide bond</keyword>
<keyword evidence="5" id="KW-1185">Reference proteome</keyword>
<proteinExistence type="predicted"/>
<evidence type="ECO:0000256" key="2">
    <source>
        <dbReference type="SAM" id="SignalP"/>
    </source>
</evidence>
<dbReference type="AlphaFoldDB" id="A0A485NE27"/>
<keyword evidence="4" id="KW-0378">Hydrolase</keyword>
<feature type="chain" id="PRO_5019851763" evidence="2">
    <location>
        <begin position="20"/>
        <end position="227"/>
    </location>
</feature>
<keyword evidence="4" id="KW-0812">Transmembrane</keyword>
<dbReference type="InterPro" id="IPR043504">
    <property type="entry name" value="Peptidase_S1_PA_chymotrypsin"/>
</dbReference>
<dbReference type="PANTHER" id="PTHR24253:SF162">
    <property type="entry name" value="SERINE PROTEASE 48"/>
    <property type="match status" value="1"/>
</dbReference>
<dbReference type="PRINTS" id="PR00722">
    <property type="entry name" value="CHYMOTRYPSIN"/>
</dbReference>
<reference evidence="4 5" key="1">
    <citation type="submission" date="2019-01" db="EMBL/GenBank/DDBJ databases">
        <authorList>
            <person name="Alioto T."/>
            <person name="Alioto T."/>
        </authorList>
    </citation>
    <scope>NUCLEOTIDE SEQUENCE [LARGE SCALE GENOMIC DNA]</scope>
</reference>
<keyword evidence="2" id="KW-0732">Signal</keyword>
<protein>
    <submittedName>
        <fullName evidence="4">Transmembrane protease serine</fullName>
    </submittedName>
</protein>
<evidence type="ECO:0000313" key="5">
    <source>
        <dbReference type="Proteomes" id="UP000386466"/>
    </source>
</evidence>
<dbReference type="InterPro" id="IPR009003">
    <property type="entry name" value="Peptidase_S1_PA"/>
</dbReference>
<dbReference type="PANTHER" id="PTHR24253">
    <property type="entry name" value="TRANSMEMBRANE PROTEASE SERINE"/>
    <property type="match status" value="1"/>
</dbReference>
<dbReference type="GO" id="GO:0006508">
    <property type="term" value="P:proteolysis"/>
    <property type="evidence" value="ECO:0007669"/>
    <property type="project" value="UniProtKB-KW"/>
</dbReference>
<accession>A0A485NE27</accession>
<dbReference type="InterPro" id="IPR001314">
    <property type="entry name" value="Peptidase_S1A"/>
</dbReference>
<dbReference type="EMBL" id="CAAGRJ010014531">
    <property type="protein sequence ID" value="VFV30603.1"/>
    <property type="molecule type" value="Genomic_DNA"/>
</dbReference>
<evidence type="ECO:0000259" key="3">
    <source>
        <dbReference type="PROSITE" id="PS50240"/>
    </source>
</evidence>